<evidence type="ECO:0000256" key="1">
    <source>
        <dbReference type="ARBA" id="ARBA00004651"/>
    </source>
</evidence>
<evidence type="ECO:0000313" key="9">
    <source>
        <dbReference type="EMBL" id="VAW74349.1"/>
    </source>
</evidence>
<feature type="transmembrane region" description="Helical" evidence="6">
    <location>
        <begin position="6"/>
        <end position="25"/>
    </location>
</feature>
<feature type="transmembrane region" description="Helical" evidence="6">
    <location>
        <begin position="414"/>
        <end position="436"/>
    </location>
</feature>
<feature type="transmembrane region" description="Helical" evidence="6">
    <location>
        <begin position="378"/>
        <end position="402"/>
    </location>
</feature>
<feature type="transmembrane region" description="Helical" evidence="6">
    <location>
        <begin position="114"/>
        <end position="132"/>
    </location>
</feature>
<evidence type="ECO:0000256" key="5">
    <source>
        <dbReference type="ARBA" id="ARBA00023136"/>
    </source>
</evidence>
<gene>
    <name evidence="9" type="ORF">MNBD_GAMMA12-133</name>
</gene>
<feature type="transmembrane region" description="Helical" evidence="6">
    <location>
        <begin position="80"/>
        <end position="102"/>
    </location>
</feature>
<organism evidence="9">
    <name type="scientific">hydrothermal vent metagenome</name>
    <dbReference type="NCBI Taxonomy" id="652676"/>
    <lineage>
        <taxon>unclassified sequences</taxon>
        <taxon>metagenomes</taxon>
        <taxon>ecological metagenomes</taxon>
    </lineage>
</organism>
<feature type="transmembrane region" description="Helical" evidence="6">
    <location>
        <begin position="334"/>
        <end position="357"/>
    </location>
</feature>
<evidence type="ECO:0000256" key="6">
    <source>
        <dbReference type="SAM" id="Phobius"/>
    </source>
</evidence>
<feature type="transmembrane region" description="Helical" evidence="6">
    <location>
        <begin position="457"/>
        <end position="476"/>
    </location>
</feature>
<keyword evidence="4 6" id="KW-1133">Transmembrane helix</keyword>
<dbReference type="GO" id="GO:0005886">
    <property type="term" value="C:plasma membrane"/>
    <property type="evidence" value="ECO:0007669"/>
    <property type="project" value="UniProtKB-SubCell"/>
</dbReference>
<dbReference type="PRINTS" id="PR01434">
    <property type="entry name" value="NADHDHGNASE5"/>
</dbReference>
<reference evidence="9" key="1">
    <citation type="submission" date="2018-06" db="EMBL/GenBank/DDBJ databases">
        <authorList>
            <person name="Zhirakovskaya E."/>
        </authorList>
    </citation>
    <scope>NUCLEOTIDE SEQUENCE</scope>
</reference>
<evidence type="ECO:0000256" key="2">
    <source>
        <dbReference type="ARBA" id="ARBA00022475"/>
    </source>
</evidence>
<dbReference type="Pfam" id="PF00662">
    <property type="entry name" value="Proton_antipo_N"/>
    <property type="match status" value="1"/>
</dbReference>
<dbReference type="PANTHER" id="PTHR42703">
    <property type="entry name" value="NADH DEHYDROGENASE"/>
    <property type="match status" value="1"/>
</dbReference>
<name>A0A3B0YJF2_9ZZZZ</name>
<evidence type="ECO:0000256" key="4">
    <source>
        <dbReference type="ARBA" id="ARBA00022989"/>
    </source>
</evidence>
<feature type="transmembrane region" description="Helical" evidence="6">
    <location>
        <begin position="281"/>
        <end position="298"/>
    </location>
</feature>
<keyword evidence="5 6" id="KW-0472">Membrane</keyword>
<dbReference type="InterPro" id="IPR001750">
    <property type="entry name" value="ND/Mrp_TM"/>
</dbReference>
<accession>A0A3B0YJF2</accession>
<feature type="transmembrane region" description="Helical" evidence="6">
    <location>
        <begin position="37"/>
        <end position="55"/>
    </location>
</feature>
<evidence type="ECO:0000256" key="3">
    <source>
        <dbReference type="ARBA" id="ARBA00022692"/>
    </source>
</evidence>
<feature type="domain" description="NADH-Ubiquinone oxidoreductase (complex I) chain 5 N-terminal" evidence="8">
    <location>
        <begin position="71"/>
        <end position="115"/>
    </location>
</feature>
<sequence length="490" mass="53819">MKTPEVLMLWILLLPWLGAGLIAILHRKPNLRELSSVSIALALLYCVIQLYPYALSRQELSFTAFEIFQGIPFSFRLEPLGMLFICVASLLWVVNTLYSIGYMRANREQNQTRFYICFAVAIGSTMGLALSANLLTLFIFYEVLTLSTYPLVTHKGNSDAMKGGRIYLAYLLSSSIAFLLFAILWTWHATGTLNFQVGGILKGSVDDNTGSILFLLFLFGVGKAAVMPMHRWLPAAMVAPTPVSALLHAVAVVKAGVFTLTKVVIYIFGTDYLSTLAAAQWGVYLAGTTIIIASIIALRQNNLKKRLAYSTISQLSYIVMAACLWTPLAITAAALHIVVHAFGKITLFFAAGSIYTAHHKTLISELPGIAKAMPWTMAAFTIAALSMIGLPPAAGFISKWYLLGGTVQLSGINWFAVAVIFISTLLNAAYFLPIIYNAYFKPSINNEFSQYKESPRFMVIALCSTALLTLAVFFYAEPFLELIRVLTGRG</sequence>
<keyword evidence="2" id="KW-1003">Cell membrane</keyword>
<dbReference type="InterPro" id="IPR050586">
    <property type="entry name" value="CPA3_Na-H_Antiporter_D"/>
</dbReference>
<feature type="domain" description="NADH:quinone oxidoreductase/Mrp antiporter transmembrane" evidence="7">
    <location>
        <begin position="131"/>
        <end position="421"/>
    </location>
</feature>
<dbReference type="Pfam" id="PF00361">
    <property type="entry name" value="Proton_antipo_M"/>
    <property type="match status" value="1"/>
</dbReference>
<evidence type="ECO:0000259" key="7">
    <source>
        <dbReference type="Pfam" id="PF00361"/>
    </source>
</evidence>
<feature type="transmembrane region" description="Helical" evidence="6">
    <location>
        <begin position="166"/>
        <end position="188"/>
    </location>
</feature>
<dbReference type="EMBL" id="UOFL01000058">
    <property type="protein sequence ID" value="VAW74349.1"/>
    <property type="molecule type" value="Genomic_DNA"/>
</dbReference>
<dbReference type="PANTHER" id="PTHR42703:SF1">
    <property type="entry name" value="NA(+)_H(+) ANTIPORTER SUBUNIT D1"/>
    <property type="match status" value="1"/>
</dbReference>
<feature type="transmembrane region" description="Helical" evidence="6">
    <location>
        <begin position="246"/>
        <end position="269"/>
    </location>
</feature>
<evidence type="ECO:0000259" key="8">
    <source>
        <dbReference type="Pfam" id="PF00662"/>
    </source>
</evidence>
<proteinExistence type="predicted"/>
<protein>
    <submittedName>
        <fullName evidence="9">Na(+) H(+) antiporter subunit A</fullName>
    </submittedName>
</protein>
<comment type="subcellular location">
    <subcellularLocation>
        <location evidence="1">Cell membrane</location>
        <topology evidence="1">Multi-pass membrane protein</topology>
    </subcellularLocation>
</comment>
<feature type="transmembrane region" description="Helical" evidence="6">
    <location>
        <begin position="208"/>
        <end position="226"/>
    </location>
</feature>
<feature type="transmembrane region" description="Helical" evidence="6">
    <location>
        <begin position="307"/>
        <end position="328"/>
    </location>
</feature>
<keyword evidence="3 6" id="KW-0812">Transmembrane</keyword>
<dbReference type="InterPro" id="IPR001516">
    <property type="entry name" value="Proton_antipo_N"/>
</dbReference>
<dbReference type="AlphaFoldDB" id="A0A3B0YJF2"/>
<feature type="transmembrane region" description="Helical" evidence="6">
    <location>
        <begin position="138"/>
        <end position="154"/>
    </location>
</feature>